<accession>A0A8X7C3E5</accession>
<name>A0A8X7C3E5_9ARAC</name>
<keyword evidence="2" id="KW-1185">Reference proteome</keyword>
<dbReference type="Proteomes" id="UP000886998">
    <property type="component" value="Unassembled WGS sequence"/>
</dbReference>
<dbReference type="AlphaFoldDB" id="A0A8X7C3E5"/>
<gene>
    <name evidence="1" type="ORF">TNIN_18491</name>
</gene>
<comment type="caution">
    <text evidence="1">The sequence shown here is derived from an EMBL/GenBank/DDBJ whole genome shotgun (WGS) entry which is preliminary data.</text>
</comment>
<dbReference type="OrthoDB" id="10275976at2759"/>
<reference evidence="1" key="1">
    <citation type="submission" date="2020-08" db="EMBL/GenBank/DDBJ databases">
        <title>Multicomponent nature underlies the extraordinary mechanical properties of spider dragline silk.</title>
        <authorList>
            <person name="Kono N."/>
            <person name="Nakamura H."/>
            <person name="Mori M."/>
            <person name="Yoshida Y."/>
            <person name="Ohtoshi R."/>
            <person name="Malay A.D."/>
            <person name="Moran D.A.P."/>
            <person name="Tomita M."/>
            <person name="Numata K."/>
            <person name="Arakawa K."/>
        </authorList>
    </citation>
    <scope>NUCLEOTIDE SEQUENCE</scope>
</reference>
<evidence type="ECO:0000313" key="1">
    <source>
        <dbReference type="EMBL" id="GFY55576.1"/>
    </source>
</evidence>
<sequence length="107" mass="12186">MNSITHASRTRIILQCNGRNGCQSPVRSRIHHSGPNKTLEWYHVLSFLLRTLSHVIDWQERNKSSKDSFVFSSPEICVPMISWVELMGDIGNDVYGISVVMNVIVML</sequence>
<protein>
    <submittedName>
        <fullName evidence="1">Uncharacterized protein</fullName>
    </submittedName>
</protein>
<organism evidence="1 2">
    <name type="scientific">Trichonephila inaurata madagascariensis</name>
    <dbReference type="NCBI Taxonomy" id="2747483"/>
    <lineage>
        <taxon>Eukaryota</taxon>
        <taxon>Metazoa</taxon>
        <taxon>Ecdysozoa</taxon>
        <taxon>Arthropoda</taxon>
        <taxon>Chelicerata</taxon>
        <taxon>Arachnida</taxon>
        <taxon>Araneae</taxon>
        <taxon>Araneomorphae</taxon>
        <taxon>Entelegynae</taxon>
        <taxon>Araneoidea</taxon>
        <taxon>Nephilidae</taxon>
        <taxon>Trichonephila</taxon>
        <taxon>Trichonephila inaurata</taxon>
    </lineage>
</organism>
<evidence type="ECO:0000313" key="2">
    <source>
        <dbReference type="Proteomes" id="UP000886998"/>
    </source>
</evidence>
<proteinExistence type="predicted"/>
<dbReference type="EMBL" id="BMAV01010484">
    <property type="protein sequence ID" value="GFY55576.1"/>
    <property type="molecule type" value="Genomic_DNA"/>
</dbReference>